<reference evidence="2" key="2">
    <citation type="journal article" date="2015" name="Data Brief">
        <title>Shoot transcriptome of the giant reed, Arundo donax.</title>
        <authorList>
            <person name="Barrero R.A."/>
            <person name="Guerrero F.D."/>
            <person name="Moolhuijzen P."/>
            <person name="Goolsby J.A."/>
            <person name="Tidwell J."/>
            <person name="Bellgard S.E."/>
            <person name="Bellgard M.I."/>
        </authorList>
    </citation>
    <scope>NUCLEOTIDE SEQUENCE</scope>
    <source>
        <tissue evidence="2">Shoot tissue taken approximately 20 cm above the soil surface</tissue>
    </source>
</reference>
<evidence type="ECO:0000313" key="2">
    <source>
        <dbReference type="EMBL" id="JAD49716.1"/>
    </source>
</evidence>
<organism evidence="2">
    <name type="scientific">Arundo donax</name>
    <name type="common">Giant reed</name>
    <name type="synonym">Donax arundinaceus</name>
    <dbReference type="NCBI Taxonomy" id="35708"/>
    <lineage>
        <taxon>Eukaryota</taxon>
        <taxon>Viridiplantae</taxon>
        <taxon>Streptophyta</taxon>
        <taxon>Embryophyta</taxon>
        <taxon>Tracheophyta</taxon>
        <taxon>Spermatophyta</taxon>
        <taxon>Magnoliopsida</taxon>
        <taxon>Liliopsida</taxon>
        <taxon>Poales</taxon>
        <taxon>Poaceae</taxon>
        <taxon>PACMAD clade</taxon>
        <taxon>Arundinoideae</taxon>
        <taxon>Arundineae</taxon>
        <taxon>Arundo</taxon>
    </lineage>
</organism>
<evidence type="ECO:0000256" key="1">
    <source>
        <dbReference type="SAM" id="MobiDB-lite"/>
    </source>
</evidence>
<reference evidence="2" key="1">
    <citation type="submission" date="2014-09" db="EMBL/GenBank/DDBJ databases">
        <authorList>
            <person name="Magalhaes I.L.F."/>
            <person name="Oliveira U."/>
            <person name="Santos F.R."/>
            <person name="Vidigal T.H.D.A."/>
            <person name="Brescovit A.D."/>
            <person name="Santos A.J."/>
        </authorList>
    </citation>
    <scope>NUCLEOTIDE SEQUENCE</scope>
    <source>
        <tissue evidence="2">Shoot tissue taken approximately 20 cm above the soil surface</tissue>
    </source>
</reference>
<name>A0A0A9AF12_ARUDO</name>
<feature type="compositionally biased region" description="Gly residues" evidence="1">
    <location>
        <begin position="1"/>
        <end position="10"/>
    </location>
</feature>
<feature type="region of interest" description="Disordered" evidence="1">
    <location>
        <begin position="1"/>
        <end position="20"/>
    </location>
</feature>
<sequence>MRRGCGGGGRPPWSHSEPWS</sequence>
<proteinExistence type="predicted"/>
<dbReference type="AlphaFoldDB" id="A0A0A9AF12"/>
<dbReference type="EMBL" id="GBRH01248179">
    <property type="protein sequence ID" value="JAD49716.1"/>
    <property type="molecule type" value="Transcribed_RNA"/>
</dbReference>
<protein>
    <submittedName>
        <fullName evidence="2">Uncharacterized protein</fullName>
    </submittedName>
</protein>
<accession>A0A0A9AF12</accession>